<feature type="transmembrane region" description="Helical" evidence="6">
    <location>
        <begin position="83"/>
        <end position="101"/>
    </location>
</feature>
<dbReference type="KEGG" id="msyr:CXP39_02410"/>
<accession>A0A2K9BNM8</accession>
<evidence type="ECO:0000256" key="4">
    <source>
        <dbReference type="ARBA" id="ARBA00022989"/>
    </source>
</evidence>
<evidence type="ECO:0000256" key="5">
    <source>
        <dbReference type="ARBA" id="ARBA00023136"/>
    </source>
</evidence>
<dbReference type="Pfam" id="PF13520">
    <property type="entry name" value="AA_permease_2"/>
    <property type="match status" value="1"/>
</dbReference>
<feature type="transmembrane region" description="Helical" evidence="6">
    <location>
        <begin position="42"/>
        <end position="63"/>
    </location>
</feature>
<dbReference type="Gene3D" id="1.20.1740.10">
    <property type="entry name" value="Amino acid/polyamine transporter I"/>
    <property type="match status" value="1"/>
</dbReference>
<sequence>MTKIWWSKFRNFEADFFMRWMLQHLKYREEIVIVKEKRNLKLFEFLTIFTTVVGTMVGVGIYVKNDNGAGHVLNIVQNPYIAIILWIFMGTIVVSLMIVFLEIASSTLKTGNGTVAAWINIFIGRRLASMASLFYIFIYLPVNYGFFAILIVQYVITAAGAELQQSNQLLIFLGCGIFMLALSAYVNSYKRMAGKKVQIYGTFLKFIPLLLVFIALFIPDRIWGVIFNTQNAIPGNGGELPSWNTSFENINGAMILAGFSPIFFAFTGFVYAANMQAETQNKSIVSKAILSGVIFVAFFYALLAAALFLGSKDGSVVGFFEYMFNGFKDIENINPSVRQASILTANVILVMVSFLGLNSYTLIGPNFAHTDINEGLLFFNNKKIKRTTAGILQMLISVVFYIPMVATSILVKNQPTFLYDQISNVASMLDFFLYLVLVIAAVKNRFSKKVSVDKVKTWVFFACSTYAITTLSILCGYSFYNYFTEDAVLAIVFGVIIVVILGIFTINEILLNKSKNNCKNEQLTEINKDKPSKIYKEYKD</sequence>
<dbReference type="PIRSF" id="PIRSF006060">
    <property type="entry name" value="AA_transporter"/>
    <property type="match status" value="1"/>
</dbReference>
<feature type="transmembrane region" description="Helical" evidence="6">
    <location>
        <begin position="486"/>
        <end position="506"/>
    </location>
</feature>
<dbReference type="PANTHER" id="PTHR42770">
    <property type="entry name" value="AMINO ACID TRANSPORTER-RELATED"/>
    <property type="match status" value="1"/>
</dbReference>
<comment type="subcellular location">
    <subcellularLocation>
        <location evidence="1">Cell membrane</location>
        <topology evidence="1">Multi-pass membrane protein</topology>
    </subcellularLocation>
</comment>
<feature type="transmembrane region" description="Helical" evidence="6">
    <location>
        <begin position="168"/>
        <end position="187"/>
    </location>
</feature>
<dbReference type="PANTHER" id="PTHR42770:SF7">
    <property type="entry name" value="MEMBRANE PROTEIN"/>
    <property type="match status" value="1"/>
</dbReference>
<dbReference type="AlphaFoldDB" id="A0A2K9BNM8"/>
<dbReference type="OrthoDB" id="392043at2"/>
<proteinExistence type="predicted"/>
<feature type="transmembrane region" description="Helical" evidence="6">
    <location>
        <begin position="458"/>
        <end position="480"/>
    </location>
</feature>
<name>A0A2K9BNM8_9MOLU</name>
<dbReference type="GO" id="GO:0005886">
    <property type="term" value="C:plasma membrane"/>
    <property type="evidence" value="ECO:0007669"/>
    <property type="project" value="UniProtKB-SubCell"/>
</dbReference>
<dbReference type="Proteomes" id="UP000233419">
    <property type="component" value="Chromosome"/>
</dbReference>
<dbReference type="GO" id="GO:0022857">
    <property type="term" value="F:transmembrane transporter activity"/>
    <property type="evidence" value="ECO:0007669"/>
    <property type="project" value="InterPro"/>
</dbReference>
<dbReference type="InterPro" id="IPR002293">
    <property type="entry name" value="AA/rel_permease1"/>
</dbReference>
<reference evidence="7 8" key="1">
    <citation type="submission" date="2017-12" db="EMBL/GenBank/DDBJ databases">
        <title>Mesoplasma syrphidae YJS, Complete Genome.</title>
        <authorList>
            <person name="Knight T.F."/>
            <person name="Citino T."/>
            <person name="Rubinstein R."/>
            <person name="Neuschaefer Z."/>
        </authorList>
    </citation>
    <scope>NUCLEOTIDE SEQUENCE [LARGE SCALE GENOMIC DNA]</scope>
    <source>
        <strain evidence="7 8">YJS</strain>
    </source>
</reference>
<keyword evidence="3 6" id="KW-0812">Transmembrane</keyword>
<evidence type="ECO:0000313" key="8">
    <source>
        <dbReference type="Proteomes" id="UP000233419"/>
    </source>
</evidence>
<feature type="transmembrane region" description="Helical" evidence="6">
    <location>
        <begin position="431"/>
        <end position="446"/>
    </location>
</feature>
<keyword evidence="8" id="KW-1185">Reference proteome</keyword>
<gene>
    <name evidence="7" type="ORF">CXP39_02410</name>
</gene>
<evidence type="ECO:0000256" key="1">
    <source>
        <dbReference type="ARBA" id="ARBA00004651"/>
    </source>
</evidence>
<feature type="transmembrane region" description="Helical" evidence="6">
    <location>
        <begin position="284"/>
        <end position="309"/>
    </location>
</feature>
<keyword evidence="5 6" id="KW-0472">Membrane</keyword>
<keyword evidence="2" id="KW-1003">Cell membrane</keyword>
<organism evidence="7 8">
    <name type="scientific">Mesoplasma syrphidae</name>
    <dbReference type="NCBI Taxonomy" id="225999"/>
    <lineage>
        <taxon>Bacteria</taxon>
        <taxon>Bacillati</taxon>
        <taxon>Mycoplasmatota</taxon>
        <taxon>Mollicutes</taxon>
        <taxon>Entomoplasmatales</taxon>
        <taxon>Entomoplasmataceae</taxon>
        <taxon>Mesoplasma</taxon>
    </lineage>
</organism>
<dbReference type="InterPro" id="IPR050367">
    <property type="entry name" value="APC_superfamily"/>
</dbReference>
<evidence type="ECO:0000256" key="3">
    <source>
        <dbReference type="ARBA" id="ARBA00022692"/>
    </source>
</evidence>
<evidence type="ECO:0000256" key="2">
    <source>
        <dbReference type="ARBA" id="ARBA00022475"/>
    </source>
</evidence>
<feature type="transmembrane region" description="Helical" evidence="6">
    <location>
        <begin position="342"/>
        <end position="368"/>
    </location>
</feature>
<evidence type="ECO:0000313" key="7">
    <source>
        <dbReference type="EMBL" id="AUF83643.1"/>
    </source>
</evidence>
<feature type="transmembrane region" description="Helical" evidence="6">
    <location>
        <begin position="250"/>
        <end position="272"/>
    </location>
</feature>
<keyword evidence="4 6" id="KW-1133">Transmembrane helix</keyword>
<evidence type="ECO:0000256" key="6">
    <source>
        <dbReference type="SAM" id="Phobius"/>
    </source>
</evidence>
<dbReference type="EMBL" id="CP025257">
    <property type="protein sequence ID" value="AUF83643.1"/>
    <property type="molecule type" value="Genomic_DNA"/>
</dbReference>
<protein>
    <submittedName>
        <fullName evidence="7">APC family permease</fullName>
    </submittedName>
</protein>
<feature type="transmembrane region" description="Helical" evidence="6">
    <location>
        <begin position="389"/>
        <end position="411"/>
    </location>
</feature>
<feature type="transmembrane region" description="Helical" evidence="6">
    <location>
        <begin position="199"/>
        <end position="218"/>
    </location>
</feature>
<feature type="transmembrane region" description="Helical" evidence="6">
    <location>
        <begin position="133"/>
        <end position="156"/>
    </location>
</feature>